<reference evidence="2 3" key="1">
    <citation type="journal article" date="2003" name="DNA Res.">
        <title>Complete genome structure of Gloeobacter violaceus PCC 7421, a cyanobacterium that lacks thylakoids.</title>
        <authorList>
            <person name="Nakamura Y."/>
            <person name="Kaneko T."/>
            <person name="Sato S."/>
            <person name="Mimuro M."/>
            <person name="Miyashita H."/>
            <person name="Tsuchiya T."/>
            <person name="Sasamoto S."/>
            <person name="Watanabe A."/>
            <person name="Kawashima K."/>
            <person name="Kishida Y."/>
            <person name="Kiyokawa C."/>
            <person name="Kohara M."/>
            <person name="Matsumoto M."/>
            <person name="Matsuno A."/>
            <person name="Nakazaki N."/>
            <person name="Shimpo S."/>
            <person name="Takeuchi C."/>
            <person name="Yamada M."/>
            <person name="Tabata S."/>
        </authorList>
    </citation>
    <scope>NUCLEOTIDE SEQUENCE [LARGE SCALE GENOMIC DNA]</scope>
    <source>
        <strain evidence="3">ATCC 29082 / PCC 7421</strain>
    </source>
</reference>
<gene>
    <name evidence="2" type="ordered locus">gll2826</name>
</gene>
<dbReference type="EMBL" id="BA000045">
    <property type="protein sequence ID" value="BAC90767.1"/>
    <property type="molecule type" value="Genomic_DNA"/>
</dbReference>
<organism evidence="2 3">
    <name type="scientific">Gloeobacter violaceus (strain ATCC 29082 / PCC 7421)</name>
    <dbReference type="NCBI Taxonomy" id="251221"/>
    <lineage>
        <taxon>Bacteria</taxon>
        <taxon>Bacillati</taxon>
        <taxon>Cyanobacteriota</taxon>
        <taxon>Cyanophyceae</taxon>
        <taxon>Gloeobacterales</taxon>
        <taxon>Gloeobacteraceae</taxon>
        <taxon>Gloeobacter</taxon>
    </lineage>
</organism>
<dbReference type="OrthoDB" id="118936at2"/>
<accession>Q7ND00</accession>
<proteinExistence type="predicted"/>
<dbReference type="InParanoid" id="Q7ND00"/>
<dbReference type="PATRIC" id="fig|251221.4.peg.2856"/>
<feature type="signal peptide" evidence="1">
    <location>
        <begin position="1"/>
        <end position="17"/>
    </location>
</feature>
<dbReference type="Proteomes" id="UP000000557">
    <property type="component" value="Chromosome"/>
</dbReference>
<keyword evidence="1" id="KW-0732">Signal</keyword>
<evidence type="ECO:0000313" key="2">
    <source>
        <dbReference type="EMBL" id="BAC90767.1"/>
    </source>
</evidence>
<dbReference type="KEGG" id="gvi:gll2826"/>
<name>Q7ND00_GLOVI</name>
<dbReference type="AlphaFoldDB" id="Q7ND00"/>
<dbReference type="STRING" id="251221.gene:10760330"/>
<keyword evidence="3" id="KW-1185">Reference proteome</keyword>
<evidence type="ECO:0000313" key="3">
    <source>
        <dbReference type="Proteomes" id="UP000000557"/>
    </source>
</evidence>
<reference evidence="2 3" key="2">
    <citation type="journal article" date="2003" name="DNA Res.">
        <title>Complete genome structure of Gloeobacter violaceus PCC 7421, a cyanobacterium that lacks thylakoids (supplement).</title>
        <authorList>
            <person name="Nakamura Y."/>
            <person name="Kaneko T."/>
            <person name="Sato S."/>
            <person name="Mimuro M."/>
            <person name="Miyashita H."/>
            <person name="Tsuchiya T."/>
            <person name="Sasamoto S."/>
            <person name="Watanabe A."/>
            <person name="Kawashima K."/>
            <person name="Kishida Y."/>
            <person name="Kiyokawa C."/>
            <person name="Kohara M."/>
            <person name="Matsumoto M."/>
            <person name="Matsuno A."/>
            <person name="Nakazaki N."/>
            <person name="Shimpo S."/>
            <person name="Takeuchi C."/>
            <person name="Yamada M."/>
            <person name="Tabata S."/>
        </authorList>
    </citation>
    <scope>NUCLEOTIDE SEQUENCE [LARGE SCALE GENOMIC DNA]</scope>
    <source>
        <strain evidence="3">ATCC 29082 / PCC 7421</strain>
    </source>
</reference>
<dbReference type="HOGENOM" id="CLU_923661_0_0_3"/>
<sequence length="301" mass="30688">MPTMRCLLILGLTTCTAFGLGSFAPQVSQARPACGLAAVQGDYGFIVSGTGVPTDPPSPIPFLGPLVGVGISHFDGKGNLTLMTEKLNVNGEALDTSFTGTYQINPDCSGEMVATSTLTGTTNTYSIAVTAHGNEVLLVQKVPTSPVVAATFKKLWMPATTRPGGSCTPGSLRGEYAFAAGGSNPQVSPPSAGAVITPLLSVGAADFDGRGGGTLTETANAVGSVAERTATIAYTINPDCTGVMSVTTTSSGAVRQLNFVLVSLGKEILFIQTDPASDVLSGRFQKASVDRIGPAPVRGRD</sequence>
<feature type="chain" id="PRO_5004290446" evidence="1">
    <location>
        <begin position="18"/>
        <end position="301"/>
    </location>
</feature>
<dbReference type="EnsemblBacteria" id="BAC90767">
    <property type="protein sequence ID" value="BAC90767"/>
    <property type="gene ID" value="BAC90767"/>
</dbReference>
<evidence type="ECO:0000256" key="1">
    <source>
        <dbReference type="SAM" id="SignalP"/>
    </source>
</evidence>
<protein>
    <submittedName>
        <fullName evidence="2">Gll2826 protein</fullName>
    </submittedName>
</protein>